<dbReference type="InterPro" id="IPR011032">
    <property type="entry name" value="GroES-like_sf"/>
</dbReference>
<evidence type="ECO:0000313" key="1">
    <source>
        <dbReference type="EMBL" id="EJU01655.1"/>
    </source>
</evidence>
<reference evidence="1 2" key="1">
    <citation type="journal article" date="2012" name="Science">
        <title>The Paleozoic origin of enzymatic lignin decomposition reconstructed from 31 fungal genomes.</title>
        <authorList>
            <person name="Floudas D."/>
            <person name="Binder M."/>
            <person name="Riley R."/>
            <person name="Barry K."/>
            <person name="Blanchette R.A."/>
            <person name="Henrissat B."/>
            <person name="Martinez A.T."/>
            <person name="Otillar R."/>
            <person name="Spatafora J.W."/>
            <person name="Yadav J.S."/>
            <person name="Aerts A."/>
            <person name="Benoit I."/>
            <person name="Boyd A."/>
            <person name="Carlson A."/>
            <person name="Copeland A."/>
            <person name="Coutinho P.M."/>
            <person name="de Vries R.P."/>
            <person name="Ferreira P."/>
            <person name="Findley K."/>
            <person name="Foster B."/>
            <person name="Gaskell J."/>
            <person name="Glotzer D."/>
            <person name="Gorecki P."/>
            <person name="Heitman J."/>
            <person name="Hesse C."/>
            <person name="Hori C."/>
            <person name="Igarashi K."/>
            <person name="Jurgens J.A."/>
            <person name="Kallen N."/>
            <person name="Kersten P."/>
            <person name="Kohler A."/>
            <person name="Kuees U."/>
            <person name="Kumar T.K.A."/>
            <person name="Kuo A."/>
            <person name="LaButti K."/>
            <person name="Larrondo L.F."/>
            <person name="Lindquist E."/>
            <person name="Ling A."/>
            <person name="Lombard V."/>
            <person name="Lucas S."/>
            <person name="Lundell T."/>
            <person name="Martin R."/>
            <person name="McLaughlin D.J."/>
            <person name="Morgenstern I."/>
            <person name="Morin E."/>
            <person name="Murat C."/>
            <person name="Nagy L.G."/>
            <person name="Nolan M."/>
            <person name="Ohm R.A."/>
            <person name="Patyshakuliyeva A."/>
            <person name="Rokas A."/>
            <person name="Ruiz-Duenas F.J."/>
            <person name="Sabat G."/>
            <person name="Salamov A."/>
            <person name="Samejima M."/>
            <person name="Schmutz J."/>
            <person name="Slot J.C."/>
            <person name="St John F."/>
            <person name="Stenlid J."/>
            <person name="Sun H."/>
            <person name="Sun S."/>
            <person name="Syed K."/>
            <person name="Tsang A."/>
            <person name="Wiebenga A."/>
            <person name="Young D."/>
            <person name="Pisabarro A."/>
            <person name="Eastwood D.C."/>
            <person name="Martin F."/>
            <person name="Cullen D."/>
            <person name="Grigoriev I.V."/>
            <person name="Hibbett D.S."/>
        </authorList>
    </citation>
    <scope>NUCLEOTIDE SEQUENCE [LARGE SCALE GENOMIC DNA]</scope>
    <source>
        <strain evidence="1 2">DJM-731 SS1</strain>
    </source>
</reference>
<dbReference type="PANTHER" id="PTHR43205">
    <property type="entry name" value="PROSTAGLANDIN REDUCTASE"/>
    <property type="match status" value="1"/>
</dbReference>
<dbReference type="AlphaFoldDB" id="M5G0K0"/>
<organism evidence="1 2">
    <name type="scientific">Dacryopinax primogenitus (strain DJM 731)</name>
    <name type="common">Brown rot fungus</name>
    <dbReference type="NCBI Taxonomy" id="1858805"/>
    <lineage>
        <taxon>Eukaryota</taxon>
        <taxon>Fungi</taxon>
        <taxon>Dikarya</taxon>
        <taxon>Basidiomycota</taxon>
        <taxon>Agaricomycotina</taxon>
        <taxon>Dacrymycetes</taxon>
        <taxon>Dacrymycetales</taxon>
        <taxon>Dacrymycetaceae</taxon>
        <taxon>Dacryopinax</taxon>
    </lineage>
</organism>
<dbReference type="InterPro" id="IPR045010">
    <property type="entry name" value="MDR_fam"/>
</dbReference>
<protein>
    <recommendedName>
        <fullName evidence="3">Alcohol dehydrogenase-like C-terminal domain-containing protein</fullName>
    </recommendedName>
</protein>
<dbReference type="SUPFAM" id="SSF50129">
    <property type="entry name" value="GroES-like"/>
    <property type="match status" value="1"/>
</dbReference>
<dbReference type="HOGENOM" id="CLU_1602666_0_0_1"/>
<evidence type="ECO:0000313" key="2">
    <source>
        <dbReference type="Proteomes" id="UP000030653"/>
    </source>
</evidence>
<dbReference type="Proteomes" id="UP000030653">
    <property type="component" value="Unassembled WGS sequence"/>
</dbReference>
<dbReference type="OrthoDB" id="809632at2759"/>
<keyword evidence="2" id="KW-1185">Reference proteome</keyword>
<proteinExistence type="predicted"/>
<dbReference type="Gene3D" id="3.40.50.720">
    <property type="entry name" value="NAD(P)-binding Rossmann-like Domain"/>
    <property type="match status" value="1"/>
</dbReference>
<dbReference type="EMBL" id="JH795864">
    <property type="protein sequence ID" value="EJU01655.1"/>
    <property type="molecule type" value="Genomic_DNA"/>
</dbReference>
<dbReference type="RefSeq" id="XP_040628552.1">
    <property type="nucleotide sequence ID" value="XM_040777279.1"/>
</dbReference>
<gene>
    <name evidence="1" type="ORF">DACRYDRAFT_95169</name>
</gene>
<dbReference type="PANTHER" id="PTHR43205:SF7">
    <property type="entry name" value="PROSTAGLANDIN REDUCTASE 1"/>
    <property type="match status" value="1"/>
</dbReference>
<sequence>MRTRMVHGGWKLGEPPIASGVAEVVRSEHPVFPEQAKLFGLFHFQKYEYFDSSYSHWGDFRILHNEQGIPWTAYLSAAGLNGKTAFYGLKALAHPQPREKIFVTTGAGSVGLVVCQPCTSWGLSVLASTDTDEKAEYLRSLGISAFNYRTASTSHELEKFGGVDIY</sequence>
<dbReference type="InterPro" id="IPR036291">
    <property type="entry name" value="NAD(P)-bd_dom_sf"/>
</dbReference>
<evidence type="ECO:0008006" key="3">
    <source>
        <dbReference type="Google" id="ProtNLM"/>
    </source>
</evidence>
<accession>M5G0K0</accession>
<dbReference type="GeneID" id="63692341"/>
<dbReference type="GO" id="GO:0016628">
    <property type="term" value="F:oxidoreductase activity, acting on the CH-CH group of donors, NAD or NADP as acceptor"/>
    <property type="evidence" value="ECO:0007669"/>
    <property type="project" value="InterPro"/>
</dbReference>
<name>M5G0K0_DACPD</name>
<dbReference type="SUPFAM" id="SSF51735">
    <property type="entry name" value="NAD(P)-binding Rossmann-fold domains"/>
    <property type="match status" value="1"/>
</dbReference>
<dbReference type="Gene3D" id="3.90.180.10">
    <property type="entry name" value="Medium-chain alcohol dehydrogenases, catalytic domain"/>
    <property type="match status" value="1"/>
</dbReference>